<keyword evidence="11" id="KW-1185">Reference proteome</keyword>
<evidence type="ECO:0000256" key="3">
    <source>
        <dbReference type="ARBA" id="ARBA00022748"/>
    </source>
</evidence>
<reference evidence="10 11" key="1">
    <citation type="submission" date="2015-08" db="EMBL/GenBank/DDBJ databases">
        <title>Whole genome sequence of Flavobacterium akiainvivens IK-1T, from decaying Wikstroemia oahuensis, an endemic Hawaiian shrub.</title>
        <authorList>
            <person name="Wan X."/>
            <person name="Hou S."/>
            <person name="Saito J."/>
            <person name="Donachie S."/>
        </authorList>
    </citation>
    <scope>NUCLEOTIDE SEQUENCE [LARGE SCALE GENOMIC DNA]</scope>
    <source>
        <strain evidence="10 11">IK-1</strain>
    </source>
</reference>
<evidence type="ECO:0000256" key="6">
    <source>
        <dbReference type="SAM" id="Coils"/>
    </source>
</evidence>
<dbReference type="PANTHER" id="PTHR30071:SF1">
    <property type="entry name" value="CYTOCHROME B_B6 PROTEIN-RELATED"/>
    <property type="match status" value="1"/>
</dbReference>
<feature type="transmembrane region" description="Helical" evidence="7">
    <location>
        <begin position="478"/>
        <end position="494"/>
    </location>
</feature>
<keyword evidence="6" id="KW-0175">Coiled coil</keyword>
<organism evidence="10 11">
    <name type="scientific">Flavobacterium akiainvivens</name>
    <dbReference type="NCBI Taxonomy" id="1202724"/>
    <lineage>
        <taxon>Bacteria</taxon>
        <taxon>Pseudomonadati</taxon>
        <taxon>Bacteroidota</taxon>
        <taxon>Flavobacteriia</taxon>
        <taxon>Flavobacteriales</taxon>
        <taxon>Flavobacteriaceae</taxon>
        <taxon>Flavobacterium</taxon>
    </lineage>
</organism>
<dbReference type="OrthoDB" id="9814290at2"/>
<dbReference type="PATRIC" id="fig|1202724.3.peg.886"/>
<keyword evidence="2 7" id="KW-0812">Transmembrane</keyword>
<feature type="transmembrane region" description="Helical" evidence="7">
    <location>
        <begin position="1028"/>
        <end position="1047"/>
    </location>
</feature>
<feature type="transmembrane region" description="Helical" evidence="7">
    <location>
        <begin position="12"/>
        <end position="31"/>
    </location>
</feature>
<keyword evidence="4 7" id="KW-1133">Transmembrane helix</keyword>
<dbReference type="EMBL" id="LIYD01000005">
    <property type="protein sequence ID" value="KOS05332.1"/>
    <property type="molecule type" value="Genomic_DNA"/>
</dbReference>
<evidence type="ECO:0000313" key="10">
    <source>
        <dbReference type="EMBL" id="KOS05332.1"/>
    </source>
</evidence>
<dbReference type="STRING" id="1202724.AM493_04275"/>
<dbReference type="GO" id="GO:0017004">
    <property type="term" value="P:cytochrome complex assembly"/>
    <property type="evidence" value="ECO:0007669"/>
    <property type="project" value="UniProtKB-KW"/>
</dbReference>
<feature type="transmembrane region" description="Helical" evidence="7">
    <location>
        <begin position="924"/>
        <end position="943"/>
    </location>
</feature>
<evidence type="ECO:0000256" key="1">
    <source>
        <dbReference type="ARBA" id="ARBA00004141"/>
    </source>
</evidence>
<feature type="transmembrane region" description="Helical" evidence="7">
    <location>
        <begin position="77"/>
        <end position="98"/>
    </location>
</feature>
<feature type="transmembrane region" description="Helical" evidence="7">
    <location>
        <begin position="436"/>
        <end position="457"/>
    </location>
</feature>
<feature type="transmembrane region" description="Helical" evidence="7">
    <location>
        <begin position="751"/>
        <end position="772"/>
    </location>
</feature>
<evidence type="ECO:0000256" key="7">
    <source>
        <dbReference type="SAM" id="Phobius"/>
    </source>
</evidence>
<keyword evidence="5 7" id="KW-0472">Membrane</keyword>
<feature type="transmembrane region" description="Helical" evidence="7">
    <location>
        <begin position="963"/>
        <end position="981"/>
    </location>
</feature>
<evidence type="ECO:0000313" key="11">
    <source>
        <dbReference type="Proteomes" id="UP000037755"/>
    </source>
</evidence>
<protein>
    <submittedName>
        <fullName evidence="10">Cytochrome C biogenesis protein</fullName>
    </submittedName>
</protein>
<sequence length="1054" mass="119715">MDKIIAFFSSTRLMAVLFVVFAAAMGIGTFIEDAYNTETARVFIYNTKWFEAIMVIFVINFFGNIKRYQLHKKEKWATLLLHLSFILIILGAFVTRYISYEGMMPIREGATESHFYSDKPYLTVLVDGEYQGGMSRLSFEKPILMSSKEFPLFANNHFTLANSFNKIPFEVEYKDFILGAKDTIVPDANGDEYIKLVEQTTGQRREHYLKSGEVQNISNILFAFNKQTAGAVNVSKSGDEYTFNAPFEGNYMRMADRFQGAVAKDSVQPLMFRSLYNMAGAMFVFPEPAIKGKQVYRSNGDFKTKEESALVVTVKSGGQEKEVTLLGGKGQIGMPVAIKLGELDFTLMYGSKTYELPFKIQLNDFIGNRYPGMEGQAAGFSSFESKVSVIDDEKKDKFDYHIYMNHVMDYRGYRFFQSGFDEDEKGTKLSVSHDFWGTWLSYIGYFLLYIGLMAILFDKNTRFKDLERKLNKIKEKKKAMAAAVMLLVAFSGYSQDDHTHTTHTKPSEGEIETMLERTKVSPEHAARFGKLVAQDGGRMVPMNTMASEILRKLSKKDTFKGMNAEQAFISMSLLQEAWVDVPVIALPRGNGSIRKVAGLPLDTKFAAMSDFFDAQGNYKLSAVLEEGAHKREMNKFDTDFKLLNEQIVLLNLTLSGQMFNVMPIPNDKGHKWVSYAQIMGDSIKGMDTIRNIIPYYWESVAKALQDKDYSTAEKVLTGLENYQKKFGAEVMPAEAKIDAEIRYNKMHIFERLYQCYALFGILMMAFVIVNIFNKKKWVGITVKVFHVLIGIMFVLHTLGLAMRWYISGHAPWSDAYESIVYVGWATMFFGLAFGRKSQLTVAATAFVAAIVLWVAHLNFTDPGIANLQPVLNSYWLMIHVAVIVACYGPFTLGFILGLLSLFLMIFTNSKNKAKMDINIKEITYINEMALTVGLVMLAIGNFLGGQWANESWGRYWGWDPKETWAMVSIMVYAFVIHMRFVPALRGTWIFNFFSVFAFASILMTYFGVNFYLTGLHSYASGEMRTPAYFYYMALGGIIIGTLANIQYRKHLKKK</sequence>
<feature type="transmembrane region" description="Helical" evidence="7">
    <location>
        <begin position="988"/>
        <end position="1008"/>
    </location>
</feature>
<keyword evidence="3" id="KW-0201">Cytochrome c-type biogenesis</keyword>
<feature type="transmembrane region" description="Helical" evidence="7">
    <location>
        <begin position="784"/>
        <end position="806"/>
    </location>
</feature>
<dbReference type="Proteomes" id="UP000037755">
    <property type="component" value="Unassembled WGS sequence"/>
</dbReference>
<feature type="coiled-coil region" evidence="6">
    <location>
        <begin position="456"/>
        <end position="483"/>
    </location>
</feature>
<dbReference type="AlphaFoldDB" id="A0A0M9VHI0"/>
<dbReference type="Pfam" id="PF01578">
    <property type="entry name" value="Cytochrom_C_asm"/>
    <property type="match status" value="1"/>
</dbReference>
<evidence type="ECO:0000259" key="8">
    <source>
        <dbReference type="Pfam" id="PF01578"/>
    </source>
</evidence>
<dbReference type="GO" id="GO:0005886">
    <property type="term" value="C:plasma membrane"/>
    <property type="evidence" value="ECO:0007669"/>
    <property type="project" value="TreeGrafter"/>
</dbReference>
<evidence type="ECO:0000259" key="9">
    <source>
        <dbReference type="Pfam" id="PF05140"/>
    </source>
</evidence>
<name>A0A0M9VHI0_9FLAO</name>
<accession>A0A0M9VHI0</accession>
<proteinExistence type="predicted"/>
<feature type="transmembrane region" description="Helical" evidence="7">
    <location>
        <begin position="818"/>
        <end position="834"/>
    </location>
</feature>
<dbReference type="InterPro" id="IPR007816">
    <property type="entry name" value="ResB-like_domain"/>
</dbReference>
<feature type="domain" description="Cytochrome c assembly protein" evidence="8">
    <location>
        <begin position="812"/>
        <end position="1016"/>
    </location>
</feature>
<dbReference type="PANTHER" id="PTHR30071">
    <property type="entry name" value="HEME EXPORTER PROTEIN C"/>
    <property type="match status" value="1"/>
</dbReference>
<comment type="caution">
    <text evidence="10">The sequence shown here is derived from an EMBL/GenBank/DDBJ whole genome shotgun (WGS) entry which is preliminary data.</text>
</comment>
<dbReference type="InterPro" id="IPR045062">
    <property type="entry name" value="Cyt_c_biogenesis_CcsA/CcmC"/>
</dbReference>
<comment type="subcellular location">
    <subcellularLocation>
        <location evidence="1">Membrane</location>
        <topology evidence="1">Multi-pass membrane protein</topology>
    </subcellularLocation>
</comment>
<dbReference type="Pfam" id="PF05140">
    <property type="entry name" value="ResB"/>
    <property type="match status" value="1"/>
</dbReference>
<evidence type="ECO:0000256" key="4">
    <source>
        <dbReference type="ARBA" id="ARBA00022989"/>
    </source>
</evidence>
<dbReference type="RefSeq" id="WP_054406405.1">
    <property type="nucleotide sequence ID" value="NZ_FOYA01000024.1"/>
</dbReference>
<evidence type="ECO:0000256" key="2">
    <source>
        <dbReference type="ARBA" id="ARBA00022692"/>
    </source>
</evidence>
<dbReference type="InterPro" id="IPR002541">
    <property type="entry name" value="Cyt_c_assembly"/>
</dbReference>
<feature type="transmembrane region" description="Helical" evidence="7">
    <location>
        <begin position="841"/>
        <end position="859"/>
    </location>
</feature>
<dbReference type="GO" id="GO:0020037">
    <property type="term" value="F:heme binding"/>
    <property type="evidence" value="ECO:0007669"/>
    <property type="project" value="InterPro"/>
</dbReference>
<feature type="domain" description="ResB-like" evidence="9">
    <location>
        <begin position="349"/>
        <end position="428"/>
    </location>
</feature>
<evidence type="ECO:0000256" key="5">
    <source>
        <dbReference type="ARBA" id="ARBA00023136"/>
    </source>
</evidence>
<feature type="transmembrane region" description="Helical" evidence="7">
    <location>
        <begin position="43"/>
        <end position="65"/>
    </location>
</feature>
<gene>
    <name evidence="10" type="ORF">AM493_04275</name>
</gene>
<feature type="transmembrane region" description="Helical" evidence="7">
    <location>
        <begin position="874"/>
        <end position="903"/>
    </location>
</feature>